<keyword evidence="2" id="KW-1185">Reference proteome</keyword>
<name>A0A5C3QZE2_9AGAR</name>
<dbReference type="EMBL" id="ML178816">
    <property type="protein sequence ID" value="TFL05659.1"/>
    <property type="molecule type" value="Genomic_DNA"/>
</dbReference>
<sequence>MRKTPKEVDLLPHKSASTSTVFVAPSIICSPTSLENNHRLWEMHPGMGDLKRECSGDGNDTHLPKTRLSARTRQRTSLTVRGIAQI</sequence>
<protein>
    <submittedName>
        <fullName evidence="1">Uncharacterized protein</fullName>
    </submittedName>
</protein>
<dbReference type="AlphaFoldDB" id="A0A5C3QZE2"/>
<gene>
    <name evidence="1" type="ORF">BDV98DRAFT_560410</name>
</gene>
<evidence type="ECO:0000313" key="1">
    <source>
        <dbReference type="EMBL" id="TFL05659.1"/>
    </source>
</evidence>
<dbReference type="Proteomes" id="UP000305067">
    <property type="component" value="Unassembled WGS sequence"/>
</dbReference>
<proteinExistence type="predicted"/>
<evidence type="ECO:0000313" key="2">
    <source>
        <dbReference type="Proteomes" id="UP000305067"/>
    </source>
</evidence>
<organism evidence="1 2">
    <name type="scientific">Pterulicium gracile</name>
    <dbReference type="NCBI Taxonomy" id="1884261"/>
    <lineage>
        <taxon>Eukaryota</taxon>
        <taxon>Fungi</taxon>
        <taxon>Dikarya</taxon>
        <taxon>Basidiomycota</taxon>
        <taxon>Agaricomycotina</taxon>
        <taxon>Agaricomycetes</taxon>
        <taxon>Agaricomycetidae</taxon>
        <taxon>Agaricales</taxon>
        <taxon>Pleurotineae</taxon>
        <taxon>Pterulaceae</taxon>
        <taxon>Pterulicium</taxon>
    </lineage>
</organism>
<accession>A0A5C3QZE2</accession>
<reference evidence="1 2" key="1">
    <citation type="journal article" date="2019" name="Nat. Ecol. Evol.">
        <title>Megaphylogeny resolves global patterns of mushroom evolution.</title>
        <authorList>
            <person name="Varga T."/>
            <person name="Krizsan K."/>
            <person name="Foldi C."/>
            <person name="Dima B."/>
            <person name="Sanchez-Garcia M."/>
            <person name="Sanchez-Ramirez S."/>
            <person name="Szollosi G.J."/>
            <person name="Szarkandi J.G."/>
            <person name="Papp V."/>
            <person name="Albert L."/>
            <person name="Andreopoulos W."/>
            <person name="Angelini C."/>
            <person name="Antonin V."/>
            <person name="Barry K.W."/>
            <person name="Bougher N.L."/>
            <person name="Buchanan P."/>
            <person name="Buyck B."/>
            <person name="Bense V."/>
            <person name="Catcheside P."/>
            <person name="Chovatia M."/>
            <person name="Cooper J."/>
            <person name="Damon W."/>
            <person name="Desjardin D."/>
            <person name="Finy P."/>
            <person name="Geml J."/>
            <person name="Haridas S."/>
            <person name="Hughes K."/>
            <person name="Justo A."/>
            <person name="Karasinski D."/>
            <person name="Kautmanova I."/>
            <person name="Kiss B."/>
            <person name="Kocsube S."/>
            <person name="Kotiranta H."/>
            <person name="LaButti K.M."/>
            <person name="Lechner B.E."/>
            <person name="Liimatainen K."/>
            <person name="Lipzen A."/>
            <person name="Lukacs Z."/>
            <person name="Mihaltcheva S."/>
            <person name="Morgado L.N."/>
            <person name="Niskanen T."/>
            <person name="Noordeloos M.E."/>
            <person name="Ohm R.A."/>
            <person name="Ortiz-Santana B."/>
            <person name="Ovrebo C."/>
            <person name="Racz N."/>
            <person name="Riley R."/>
            <person name="Savchenko A."/>
            <person name="Shiryaev A."/>
            <person name="Soop K."/>
            <person name="Spirin V."/>
            <person name="Szebenyi C."/>
            <person name="Tomsovsky M."/>
            <person name="Tulloss R.E."/>
            <person name="Uehling J."/>
            <person name="Grigoriev I.V."/>
            <person name="Vagvolgyi C."/>
            <person name="Papp T."/>
            <person name="Martin F.M."/>
            <person name="Miettinen O."/>
            <person name="Hibbett D.S."/>
            <person name="Nagy L.G."/>
        </authorList>
    </citation>
    <scope>NUCLEOTIDE SEQUENCE [LARGE SCALE GENOMIC DNA]</scope>
    <source>
        <strain evidence="1 2">CBS 309.79</strain>
    </source>
</reference>